<dbReference type="Proteomes" id="UP000233469">
    <property type="component" value="Unassembled WGS sequence"/>
</dbReference>
<gene>
    <name evidence="2" type="ORF">RhiirC2_444252</name>
</gene>
<dbReference type="EMBL" id="LLXL01000563">
    <property type="protein sequence ID" value="PKK70952.1"/>
    <property type="molecule type" value="Genomic_DNA"/>
</dbReference>
<keyword evidence="1" id="KW-0812">Transmembrane</keyword>
<dbReference type="VEuPathDB" id="FungiDB:RhiirFUN_009448"/>
<evidence type="ECO:0000313" key="2">
    <source>
        <dbReference type="EMBL" id="PKK70952.1"/>
    </source>
</evidence>
<protein>
    <submittedName>
        <fullName evidence="2">Uncharacterized protein</fullName>
    </submittedName>
</protein>
<feature type="transmembrane region" description="Helical" evidence="1">
    <location>
        <begin position="226"/>
        <end position="243"/>
    </location>
</feature>
<proteinExistence type="predicted"/>
<evidence type="ECO:0000256" key="1">
    <source>
        <dbReference type="SAM" id="Phobius"/>
    </source>
</evidence>
<keyword evidence="1" id="KW-1133">Transmembrane helix</keyword>
<evidence type="ECO:0000313" key="3">
    <source>
        <dbReference type="Proteomes" id="UP000233469"/>
    </source>
</evidence>
<dbReference type="AlphaFoldDB" id="A0A2N1NAN3"/>
<name>A0A2N1NAN3_9GLOM</name>
<accession>A0A2N1NAN3</accession>
<keyword evidence="1" id="KW-0472">Membrane</keyword>
<dbReference type="VEuPathDB" id="FungiDB:FUN_007298"/>
<dbReference type="VEuPathDB" id="FungiDB:RhiirA1_387687"/>
<organism evidence="2 3">
    <name type="scientific">Rhizophagus irregularis</name>
    <dbReference type="NCBI Taxonomy" id="588596"/>
    <lineage>
        <taxon>Eukaryota</taxon>
        <taxon>Fungi</taxon>
        <taxon>Fungi incertae sedis</taxon>
        <taxon>Mucoromycota</taxon>
        <taxon>Glomeromycotina</taxon>
        <taxon>Glomeromycetes</taxon>
        <taxon>Glomerales</taxon>
        <taxon>Glomeraceae</taxon>
        <taxon>Rhizophagus</taxon>
    </lineage>
</organism>
<sequence length="301" mass="35477">MQSKNLQEHTIKVVKFHKNIAEDLTTVDRKRKESPLDEDVEQEYDAKTTSAENFKKRLLDFDYDSDSSIDEAEDSEDETFDLSKFTFDGWVDKCDKKRWTLSSGEKVRDFLLKMTRKEIEKVNQLEKVDGKILSIIRLGLSSIIDLSSEFDKGMCTWVGENWEDLKMKVSKNINFEVKKLEGDTLSDVIKMEKLCASYHYWEARVYLLDKLKERPIDDKHRQVLKIYYHLYIIIVLYKFFRFLRLISKYLTITRIDMLLENPCTFVNKEGGKKNLTEIEYIMKVSGPALEIIFSNDHDLVS</sequence>
<reference evidence="2 3" key="2">
    <citation type="submission" date="2017-10" db="EMBL/GenBank/DDBJ databases">
        <title>Extensive intraspecific genome diversity in a model arbuscular mycorrhizal fungus.</title>
        <authorList>
            <person name="Chen E.C.H."/>
            <person name="Morin E."/>
            <person name="Baudet D."/>
            <person name="Noel J."/>
            <person name="Ndikumana S."/>
            <person name="Charron P."/>
            <person name="St-Onge C."/>
            <person name="Giorgi J."/>
            <person name="Grigoriev I.V."/>
            <person name="Roux C."/>
            <person name="Martin F.M."/>
            <person name="Corradi N."/>
        </authorList>
    </citation>
    <scope>NUCLEOTIDE SEQUENCE [LARGE SCALE GENOMIC DNA]</scope>
    <source>
        <strain evidence="2 3">C2</strain>
    </source>
</reference>
<reference evidence="2 3" key="1">
    <citation type="submission" date="2016-04" db="EMBL/GenBank/DDBJ databases">
        <title>Genome analyses suggest a sexual origin of heterokaryosis in a supposedly ancient asexual fungus.</title>
        <authorList>
            <person name="Ropars J."/>
            <person name="Sedzielewska K."/>
            <person name="Noel J."/>
            <person name="Charron P."/>
            <person name="Farinelli L."/>
            <person name="Marton T."/>
            <person name="Kruger M."/>
            <person name="Pelin A."/>
            <person name="Brachmann A."/>
            <person name="Corradi N."/>
        </authorList>
    </citation>
    <scope>NUCLEOTIDE SEQUENCE [LARGE SCALE GENOMIC DNA]</scope>
    <source>
        <strain evidence="2 3">C2</strain>
    </source>
</reference>
<comment type="caution">
    <text evidence="2">The sequence shown here is derived from an EMBL/GenBank/DDBJ whole genome shotgun (WGS) entry which is preliminary data.</text>
</comment>